<feature type="region of interest" description="Disordered" evidence="1">
    <location>
        <begin position="165"/>
        <end position="214"/>
    </location>
</feature>
<comment type="caution">
    <text evidence="2">The sequence shown here is derived from an EMBL/GenBank/DDBJ whole genome shotgun (WGS) entry which is preliminary data.</text>
</comment>
<gene>
    <name evidence="2" type="ORF">Mgra_00004793</name>
</gene>
<dbReference type="Proteomes" id="UP000605970">
    <property type="component" value="Unassembled WGS sequence"/>
</dbReference>
<protein>
    <submittedName>
        <fullName evidence="2">Uncharacterized protein</fullName>
    </submittedName>
</protein>
<evidence type="ECO:0000313" key="2">
    <source>
        <dbReference type="EMBL" id="KAF7635882.1"/>
    </source>
</evidence>
<evidence type="ECO:0000313" key="3">
    <source>
        <dbReference type="Proteomes" id="UP000605970"/>
    </source>
</evidence>
<sequence length="214" mass="24737">MEVSANKIYNYLNQSYIFSFLDENYLYYDFINTPGMTEEHFVATYPVRCVIAYYEYINLIPPYMQMFFMFTKPIESTLITEVEYAKLLRYRVDDDADFNLYRLYFSRYLQNQNVNLRNKIENDYINPQLIEAISNGDIVNDIELRNIVGREGTIIPRRLRRINIPTSHVGGGNDDGAAGSHHETGQSSRRRPRNDGSGGSSSASSSRRGRHNVG</sequence>
<evidence type="ECO:0000256" key="1">
    <source>
        <dbReference type="SAM" id="MobiDB-lite"/>
    </source>
</evidence>
<proteinExistence type="predicted"/>
<name>A0A8S9ZRL6_9BILA</name>
<reference evidence="2" key="1">
    <citation type="journal article" date="2020" name="Ecol. Evol.">
        <title>Genome structure and content of the rice root-knot nematode (Meloidogyne graminicola).</title>
        <authorList>
            <person name="Phan N.T."/>
            <person name="Danchin E.G.J."/>
            <person name="Klopp C."/>
            <person name="Perfus-Barbeoch L."/>
            <person name="Kozlowski D.K."/>
            <person name="Koutsovoulos G.D."/>
            <person name="Lopez-Roques C."/>
            <person name="Bouchez O."/>
            <person name="Zahm M."/>
            <person name="Besnard G."/>
            <person name="Bellafiore S."/>
        </authorList>
    </citation>
    <scope>NUCLEOTIDE SEQUENCE</scope>
    <source>
        <strain evidence="2">VN-18</strain>
    </source>
</reference>
<keyword evidence="3" id="KW-1185">Reference proteome</keyword>
<dbReference type="EMBL" id="JABEBT010000037">
    <property type="protein sequence ID" value="KAF7635882.1"/>
    <property type="molecule type" value="Genomic_DNA"/>
</dbReference>
<accession>A0A8S9ZRL6</accession>
<organism evidence="2 3">
    <name type="scientific">Meloidogyne graminicola</name>
    <dbReference type="NCBI Taxonomy" id="189291"/>
    <lineage>
        <taxon>Eukaryota</taxon>
        <taxon>Metazoa</taxon>
        <taxon>Ecdysozoa</taxon>
        <taxon>Nematoda</taxon>
        <taxon>Chromadorea</taxon>
        <taxon>Rhabditida</taxon>
        <taxon>Tylenchina</taxon>
        <taxon>Tylenchomorpha</taxon>
        <taxon>Tylenchoidea</taxon>
        <taxon>Meloidogynidae</taxon>
        <taxon>Meloidogyninae</taxon>
        <taxon>Meloidogyne</taxon>
    </lineage>
</organism>
<dbReference type="AlphaFoldDB" id="A0A8S9ZRL6"/>